<dbReference type="VEuPathDB" id="FungiDB:PCH_Pc16g13780"/>
<proteinExistence type="predicted"/>
<feature type="chain" id="PRO_5002845537" evidence="1">
    <location>
        <begin position="17"/>
        <end position="150"/>
    </location>
</feature>
<dbReference type="HOGENOM" id="CLU_1741189_0_0_1"/>
<dbReference type="Proteomes" id="UP000000724">
    <property type="component" value="Contig Pc00c16"/>
</dbReference>
<evidence type="ECO:0000256" key="1">
    <source>
        <dbReference type="SAM" id="SignalP"/>
    </source>
</evidence>
<feature type="signal peptide" evidence="1">
    <location>
        <begin position="1"/>
        <end position="16"/>
    </location>
</feature>
<dbReference type="AlphaFoldDB" id="B6HAR9"/>
<sequence>MSCILGSNMLFLATLAEEVEISGVLLIFGLCPSYQPESDSRSRTTAYDAVIKNRTPAPSTFDHTVNESRQGCYTCIMPLNVDYPAQNVGGTILREEPPSGVLAYSVRSIPLKLGKTRRCAGKGAKQMEGCPTASAAFLAQSQDPRVPTET</sequence>
<evidence type="ECO:0000313" key="3">
    <source>
        <dbReference type="Proteomes" id="UP000000724"/>
    </source>
</evidence>
<gene>
    <name evidence="2" type="ORF">Pc16g13780</name>
    <name evidence="2" type="ORF">PCH_Pc16g13780</name>
</gene>
<organism evidence="2 3">
    <name type="scientific">Penicillium rubens (strain ATCC 28089 / DSM 1075 / NRRL 1951 / Wisconsin 54-1255)</name>
    <name type="common">Penicillium chrysogenum</name>
    <dbReference type="NCBI Taxonomy" id="500485"/>
    <lineage>
        <taxon>Eukaryota</taxon>
        <taxon>Fungi</taxon>
        <taxon>Dikarya</taxon>
        <taxon>Ascomycota</taxon>
        <taxon>Pezizomycotina</taxon>
        <taxon>Eurotiomycetes</taxon>
        <taxon>Eurotiomycetidae</taxon>
        <taxon>Eurotiales</taxon>
        <taxon>Aspergillaceae</taxon>
        <taxon>Penicillium</taxon>
        <taxon>Penicillium chrysogenum species complex</taxon>
    </lineage>
</organism>
<accession>B6HAR9</accession>
<reference evidence="2 3" key="1">
    <citation type="journal article" date="2008" name="Nat. Biotechnol.">
        <title>Genome sequencing and analysis of the filamentous fungus Penicillium chrysogenum.</title>
        <authorList>
            <person name="van den Berg M.A."/>
            <person name="Albang R."/>
            <person name="Albermann K."/>
            <person name="Badger J.H."/>
            <person name="Daran J.-M."/>
            <person name="Driessen A.J.M."/>
            <person name="Garcia-Estrada C."/>
            <person name="Fedorova N.D."/>
            <person name="Harris D.M."/>
            <person name="Heijne W.H.M."/>
            <person name="Joardar V.S."/>
            <person name="Kiel J.A.K.W."/>
            <person name="Kovalchuk A."/>
            <person name="Martin J.F."/>
            <person name="Nierman W.C."/>
            <person name="Nijland J.G."/>
            <person name="Pronk J.T."/>
            <person name="Roubos J.A."/>
            <person name="van der Klei I.J."/>
            <person name="van Peij N.N.M.E."/>
            <person name="Veenhuis M."/>
            <person name="von Doehren H."/>
            <person name="Wagner C."/>
            <person name="Wortman J.R."/>
            <person name="Bovenberg R.A.L."/>
        </authorList>
    </citation>
    <scope>NUCLEOTIDE SEQUENCE [LARGE SCALE GENOMIC DNA]</scope>
    <source>
        <strain evidence="3">ATCC 28089 / DSM 1075 / NRRL 1951 / Wisconsin 54-1255</strain>
    </source>
</reference>
<dbReference type="EMBL" id="AM920431">
    <property type="protein sequence ID" value="CAP94048.1"/>
    <property type="molecule type" value="Genomic_DNA"/>
</dbReference>
<keyword evidence="3" id="KW-1185">Reference proteome</keyword>
<keyword evidence="1" id="KW-0732">Signal</keyword>
<name>B6HAR9_PENRW</name>
<evidence type="ECO:0000313" key="2">
    <source>
        <dbReference type="EMBL" id="CAP94048.1"/>
    </source>
</evidence>
<protein>
    <submittedName>
        <fullName evidence="2">Uncharacterized protein</fullName>
    </submittedName>
</protein>